<sequence>MKVTDVVIVMNECMKVFESAEQANQMKFLDSAMRSDVQNGDRVGRSSIIEEWIYLANLAVVLEWECNADIFEQDMKVGRVCAILVIQLTRRSLATIFPTLTNTRLRDRLLQHSEVRLPMTVLFQFDEQGKVSRYDSSIDFVTALYSVFKDYRDVASLLESVGIDATGQVRGELLPPETRPQKIICSDHLKDRARLESNSDRSISRHDKLSVSFLLSSDGGDTDGHNSNFSEV</sequence>
<reference evidence="2" key="1">
    <citation type="submission" date="2017-03" db="EMBL/GenBank/DDBJ databases">
        <title>Phytopthora megakarya and P. palmivora, two closely related causual agents of cacao black pod achieved similar genome size and gene model numbers by different mechanisms.</title>
        <authorList>
            <person name="Ali S."/>
            <person name="Shao J."/>
            <person name="Larry D.J."/>
            <person name="Kronmiller B."/>
            <person name="Shen D."/>
            <person name="Strem M.D."/>
            <person name="Melnick R.L."/>
            <person name="Guiltinan M.J."/>
            <person name="Tyler B.M."/>
            <person name="Meinhardt L.W."/>
            <person name="Bailey B.A."/>
        </authorList>
    </citation>
    <scope>NUCLEOTIDE SEQUENCE [LARGE SCALE GENOMIC DNA]</scope>
    <source>
        <strain evidence="2">zdho120</strain>
    </source>
</reference>
<gene>
    <name evidence="1" type="ORF">PHMEG_000931</name>
</gene>
<organism evidence="1 2">
    <name type="scientific">Phytophthora megakarya</name>
    <dbReference type="NCBI Taxonomy" id="4795"/>
    <lineage>
        <taxon>Eukaryota</taxon>
        <taxon>Sar</taxon>
        <taxon>Stramenopiles</taxon>
        <taxon>Oomycota</taxon>
        <taxon>Peronosporomycetes</taxon>
        <taxon>Peronosporales</taxon>
        <taxon>Peronosporaceae</taxon>
        <taxon>Phytophthora</taxon>
    </lineage>
</organism>
<accession>A0A225X1S2</accession>
<comment type="caution">
    <text evidence="1">The sequence shown here is derived from an EMBL/GenBank/DDBJ whole genome shotgun (WGS) entry which is preliminary data.</text>
</comment>
<dbReference type="OrthoDB" id="95187at2759"/>
<dbReference type="EMBL" id="NBNE01000029">
    <property type="protein sequence ID" value="OWZ24084.1"/>
    <property type="molecule type" value="Genomic_DNA"/>
</dbReference>
<keyword evidence="2" id="KW-1185">Reference proteome</keyword>
<protein>
    <submittedName>
        <fullName evidence="1">Uncharacterized protein</fullName>
    </submittedName>
</protein>
<evidence type="ECO:0000313" key="1">
    <source>
        <dbReference type="EMBL" id="OWZ24084.1"/>
    </source>
</evidence>
<evidence type="ECO:0000313" key="2">
    <source>
        <dbReference type="Proteomes" id="UP000198211"/>
    </source>
</evidence>
<name>A0A225X1S2_9STRA</name>
<dbReference type="Proteomes" id="UP000198211">
    <property type="component" value="Unassembled WGS sequence"/>
</dbReference>
<proteinExistence type="predicted"/>
<dbReference type="AlphaFoldDB" id="A0A225X1S2"/>